<gene>
    <name evidence="1" type="ORF">NM688_g4012</name>
</gene>
<accession>A0ACC1T4A5</accession>
<name>A0ACC1T4A5_9APHY</name>
<sequence length="337" mass="37560">MADNANVRLGEAGGISVIDFGAFLNGSQKQAVADAMLTSFKDSGFVYLINHGLPQDRIDSMFEWSKAFFALPMEKKMLSPHPSSGTHHRGYSAPGVEKVTQHVYDADELAKHRAKAPDVKESFESGREDDPHMPNIWPPEGVIPGFKEASLDFYWTCRAISLDILRAMALGLSLPEEYFLQYHSAAENQLRILHYPSVPVQKLRDEEVVRIGAHSDFGTITLLLQDKVGGLEVEDPNKPGSFNSAPPIEGALIVNAGDTMMRWTNDIVRSTIHRVRAPPNITTEDGMTPERYSIPYFLAADFSTLIDCIPGTYSEERPKYEPVTVKEYILNRLAVTY</sequence>
<dbReference type="EMBL" id="JANHOG010000628">
    <property type="protein sequence ID" value="KAJ3552709.1"/>
    <property type="molecule type" value="Genomic_DNA"/>
</dbReference>
<dbReference type="Proteomes" id="UP001148662">
    <property type="component" value="Unassembled WGS sequence"/>
</dbReference>
<comment type="caution">
    <text evidence="1">The sequence shown here is derived from an EMBL/GenBank/DDBJ whole genome shotgun (WGS) entry which is preliminary data.</text>
</comment>
<organism evidence="1 2">
    <name type="scientific">Phlebia brevispora</name>
    <dbReference type="NCBI Taxonomy" id="194682"/>
    <lineage>
        <taxon>Eukaryota</taxon>
        <taxon>Fungi</taxon>
        <taxon>Dikarya</taxon>
        <taxon>Basidiomycota</taxon>
        <taxon>Agaricomycotina</taxon>
        <taxon>Agaricomycetes</taxon>
        <taxon>Polyporales</taxon>
        <taxon>Meruliaceae</taxon>
        <taxon>Phlebia</taxon>
    </lineage>
</organism>
<evidence type="ECO:0000313" key="2">
    <source>
        <dbReference type="Proteomes" id="UP001148662"/>
    </source>
</evidence>
<proteinExistence type="predicted"/>
<reference evidence="1" key="1">
    <citation type="submission" date="2022-07" db="EMBL/GenBank/DDBJ databases">
        <title>Genome Sequence of Phlebia brevispora.</title>
        <authorList>
            <person name="Buettner E."/>
        </authorList>
    </citation>
    <scope>NUCLEOTIDE SEQUENCE</scope>
    <source>
        <strain evidence="1">MPL23</strain>
    </source>
</reference>
<keyword evidence="2" id="KW-1185">Reference proteome</keyword>
<protein>
    <submittedName>
        <fullName evidence="1">Uncharacterized protein</fullName>
    </submittedName>
</protein>
<evidence type="ECO:0000313" key="1">
    <source>
        <dbReference type="EMBL" id="KAJ3552709.1"/>
    </source>
</evidence>